<name>A0AAN8NFN2_9PEZI</name>
<evidence type="ECO:0000259" key="1">
    <source>
        <dbReference type="Pfam" id="PF14420"/>
    </source>
</evidence>
<organism evidence="2 3">
    <name type="scientific">Orbilia javanica</name>
    <dbReference type="NCBI Taxonomy" id="47235"/>
    <lineage>
        <taxon>Eukaryota</taxon>
        <taxon>Fungi</taxon>
        <taxon>Dikarya</taxon>
        <taxon>Ascomycota</taxon>
        <taxon>Pezizomycotina</taxon>
        <taxon>Orbiliomycetes</taxon>
        <taxon>Orbiliales</taxon>
        <taxon>Orbiliaceae</taxon>
        <taxon>Orbilia</taxon>
    </lineage>
</organism>
<dbReference type="EMBL" id="JAVHNR010000001">
    <property type="protein sequence ID" value="KAK6356224.1"/>
    <property type="molecule type" value="Genomic_DNA"/>
</dbReference>
<dbReference type="InterPro" id="IPR025676">
    <property type="entry name" value="Clr5_dom"/>
</dbReference>
<dbReference type="Pfam" id="PF14420">
    <property type="entry name" value="Clr5"/>
    <property type="match status" value="1"/>
</dbReference>
<proteinExistence type="predicted"/>
<keyword evidence="3" id="KW-1185">Reference proteome</keyword>
<dbReference type="AlphaFoldDB" id="A0AAN8NFN2"/>
<feature type="domain" description="Clr5" evidence="1">
    <location>
        <begin position="35"/>
        <end position="86"/>
    </location>
</feature>
<comment type="caution">
    <text evidence="2">The sequence shown here is derived from an EMBL/GenBank/DDBJ whole genome shotgun (WGS) entry which is preliminary data.</text>
</comment>
<evidence type="ECO:0000313" key="2">
    <source>
        <dbReference type="EMBL" id="KAK6356224.1"/>
    </source>
</evidence>
<evidence type="ECO:0000313" key="3">
    <source>
        <dbReference type="Proteomes" id="UP001313282"/>
    </source>
</evidence>
<gene>
    <name evidence="2" type="ORF">TWF718_000596</name>
</gene>
<accession>A0AAN8NFN2</accession>
<dbReference type="PANTHER" id="PTHR38788:SF3">
    <property type="entry name" value="CLR5 DOMAIN-CONTAINING PROTEIN"/>
    <property type="match status" value="1"/>
</dbReference>
<protein>
    <recommendedName>
        <fullName evidence="1">Clr5 domain-containing protein</fullName>
    </recommendedName>
</protein>
<reference evidence="2 3" key="1">
    <citation type="submission" date="2019-10" db="EMBL/GenBank/DDBJ databases">
        <authorList>
            <person name="Palmer J.M."/>
        </authorList>
    </citation>
    <scope>NUCLEOTIDE SEQUENCE [LARGE SCALE GENOMIC DNA]</scope>
    <source>
        <strain evidence="2 3">TWF718</strain>
    </source>
</reference>
<sequence>MDLVRMQFPCSMDLDRPAEPTAFVPAKRKRASPNKSMDEYKEEMKFYYLHQNYTLKEVRDAMESHYNLGASLVQYRERLNKWGFKKRGTRKQWETIAKSVAARGNEKESEAVINGHVIISFSKLKKEMTRKFTLSELTRMKNKAQLCSQIGSLSPMSETIEVRSPIASPISWPIFDSWYISAELLNSLPIRISDSEIIRICKNAFLSRWSIQPEEKIIIKSRSFKDLRLLLYRLSNKLLDFKILNEILDRLQAEDGYKALEELISLNTISVKAACSSLLLLFALRQEYWPLLFTHKRHPDAILALIQRLNKRYSDPKLKARRRGGIYFLEDLFLKGIRAGRFSPARNSSSINFLRCCLYDKFPPRPCLKGRFLSPGFRPEKPALNAKASMLETEETQVPPQFLHLDCGVNINIQILKALLFAEIEVARVLLHYITYTPPTQRINWEVGLTERYSVELEDWFWTELSPFLDTYLEPLHLCHLLCGLVFMGRGNLVGLLLQYIQKSRTIKEKRYMEKSIERIVGAGYWGNGYLKIYAARSPIRSLEKPIEDSLTIAIRDSKTNPSVSRDVEPLIRASRLRAF</sequence>
<dbReference type="Proteomes" id="UP001313282">
    <property type="component" value="Unassembled WGS sequence"/>
</dbReference>
<dbReference type="PANTHER" id="PTHR38788">
    <property type="entry name" value="CLR5 DOMAIN-CONTAINING PROTEIN"/>
    <property type="match status" value="1"/>
</dbReference>